<evidence type="ECO:0000256" key="4">
    <source>
        <dbReference type="ARBA" id="ARBA00023163"/>
    </source>
</evidence>
<evidence type="ECO:0000259" key="5">
    <source>
        <dbReference type="PROSITE" id="PS50931"/>
    </source>
</evidence>
<dbReference type="EMBL" id="JABEQE010000018">
    <property type="protein sequence ID" value="MBB2173668.1"/>
    <property type="molecule type" value="Genomic_DNA"/>
</dbReference>
<keyword evidence="7" id="KW-1185">Reference proteome</keyword>
<dbReference type="RefSeq" id="WP_182980162.1">
    <property type="nucleotide sequence ID" value="NZ_BAABGB010000056.1"/>
</dbReference>
<evidence type="ECO:0000256" key="2">
    <source>
        <dbReference type="ARBA" id="ARBA00023015"/>
    </source>
</evidence>
<dbReference type="GO" id="GO:0043565">
    <property type="term" value="F:sequence-specific DNA binding"/>
    <property type="evidence" value="ECO:0007669"/>
    <property type="project" value="TreeGrafter"/>
</dbReference>
<dbReference type="InterPro" id="IPR036390">
    <property type="entry name" value="WH_DNA-bd_sf"/>
</dbReference>
<dbReference type="InterPro" id="IPR058163">
    <property type="entry name" value="LysR-type_TF_proteobact-type"/>
</dbReference>
<keyword evidence="4" id="KW-0804">Transcription</keyword>
<dbReference type="GO" id="GO:0006351">
    <property type="term" value="P:DNA-templated transcription"/>
    <property type="evidence" value="ECO:0007669"/>
    <property type="project" value="TreeGrafter"/>
</dbReference>
<dbReference type="InterPro" id="IPR000847">
    <property type="entry name" value="LysR_HTH_N"/>
</dbReference>
<comment type="caution">
    <text evidence="6">The sequence shown here is derived from an EMBL/GenBank/DDBJ whole genome shotgun (WGS) entry which is preliminary data.</text>
</comment>
<dbReference type="FunFam" id="1.10.10.10:FF:000001">
    <property type="entry name" value="LysR family transcriptional regulator"/>
    <property type="match status" value="1"/>
</dbReference>
<evidence type="ECO:0000256" key="1">
    <source>
        <dbReference type="ARBA" id="ARBA00009437"/>
    </source>
</evidence>
<dbReference type="Gene3D" id="1.10.10.10">
    <property type="entry name" value="Winged helix-like DNA-binding domain superfamily/Winged helix DNA-binding domain"/>
    <property type="match status" value="1"/>
</dbReference>
<dbReference type="AlphaFoldDB" id="A0A7W4P375"/>
<dbReference type="Pfam" id="PF03466">
    <property type="entry name" value="LysR_substrate"/>
    <property type="match status" value="1"/>
</dbReference>
<evidence type="ECO:0000313" key="7">
    <source>
        <dbReference type="Proteomes" id="UP000577891"/>
    </source>
</evidence>
<reference evidence="6 7" key="1">
    <citation type="submission" date="2020-04" db="EMBL/GenBank/DDBJ databases">
        <title>Description of novel Gluconacetobacter.</title>
        <authorList>
            <person name="Sombolestani A."/>
        </authorList>
    </citation>
    <scope>NUCLEOTIDE SEQUENCE [LARGE SCALE GENOMIC DNA]</scope>
    <source>
        <strain evidence="6 7">LMG 27724</strain>
    </source>
</reference>
<comment type="similarity">
    <text evidence="1">Belongs to the LysR transcriptional regulatory family.</text>
</comment>
<keyword evidence="2" id="KW-0805">Transcription regulation</keyword>
<dbReference type="InterPro" id="IPR036388">
    <property type="entry name" value="WH-like_DNA-bd_sf"/>
</dbReference>
<sequence length="308" mass="33709">MGRLEINRAGEMEVFTHVVEAGGFTAAARISGMTPSAISKLVSRLEQRLGVRLFNRSTRQLQLTPEGCTFYERSVRVLADLAEAEQSASVGALPQGRVRININVPMGRRFLLPLVPALKAQYPEIVLDIVLTDTVVDLMEDRTDIAIRHGPLTSSRLMARKLGQAEMKIVAAPGYLAARGVPETPADLRRHERIGFGYHRMHDGWPQMKDGDGAHFPLPPCSALASDGDAVLELALAGMGLAHLAAFQVDPHIAAGRLTSVLEHFQIDRFVDVHAVYLGHRGTLPARIRAILDFLKENMPISVDLHAV</sequence>
<dbReference type="PANTHER" id="PTHR30537">
    <property type="entry name" value="HTH-TYPE TRANSCRIPTIONAL REGULATOR"/>
    <property type="match status" value="1"/>
</dbReference>
<dbReference type="PRINTS" id="PR00039">
    <property type="entry name" value="HTHLYSR"/>
</dbReference>
<dbReference type="Gene3D" id="3.40.190.290">
    <property type="match status" value="1"/>
</dbReference>
<dbReference type="InterPro" id="IPR005119">
    <property type="entry name" value="LysR_subst-bd"/>
</dbReference>
<dbReference type="SUPFAM" id="SSF53850">
    <property type="entry name" value="Periplasmic binding protein-like II"/>
    <property type="match status" value="1"/>
</dbReference>
<dbReference type="PANTHER" id="PTHR30537:SF71">
    <property type="entry name" value="TRANSCRIPTIONAL REGULATORY PROTEIN"/>
    <property type="match status" value="1"/>
</dbReference>
<protein>
    <submittedName>
        <fullName evidence="6">LysR family transcriptional regulator</fullName>
    </submittedName>
</protein>
<dbReference type="SUPFAM" id="SSF46785">
    <property type="entry name" value="Winged helix' DNA-binding domain"/>
    <property type="match status" value="1"/>
</dbReference>
<dbReference type="GO" id="GO:0003700">
    <property type="term" value="F:DNA-binding transcription factor activity"/>
    <property type="evidence" value="ECO:0007669"/>
    <property type="project" value="InterPro"/>
</dbReference>
<organism evidence="6 7">
    <name type="scientific">Gluconacetobacter asukensis</name>
    <dbReference type="NCBI Taxonomy" id="1017181"/>
    <lineage>
        <taxon>Bacteria</taxon>
        <taxon>Pseudomonadati</taxon>
        <taxon>Pseudomonadota</taxon>
        <taxon>Alphaproteobacteria</taxon>
        <taxon>Acetobacterales</taxon>
        <taxon>Acetobacteraceae</taxon>
        <taxon>Gluconacetobacter</taxon>
    </lineage>
</organism>
<dbReference type="PROSITE" id="PS50931">
    <property type="entry name" value="HTH_LYSR"/>
    <property type="match status" value="1"/>
</dbReference>
<evidence type="ECO:0000256" key="3">
    <source>
        <dbReference type="ARBA" id="ARBA00023125"/>
    </source>
</evidence>
<feature type="domain" description="HTH lysR-type" evidence="5">
    <location>
        <begin position="12"/>
        <end position="64"/>
    </location>
</feature>
<proteinExistence type="inferred from homology"/>
<gene>
    <name evidence="6" type="ORF">HLH35_16355</name>
</gene>
<accession>A0A7W4P375</accession>
<name>A0A7W4P375_9PROT</name>
<keyword evidence="3" id="KW-0238">DNA-binding</keyword>
<evidence type="ECO:0000313" key="6">
    <source>
        <dbReference type="EMBL" id="MBB2173668.1"/>
    </source>
</evidence>
<dbReference type="Proteomes" id="UP000577891">
    <property type="component" value="Unassembled WGS sequence"/>
</dbReference>
<dbReference type="Pfam" id="PF00126">
    <property type="entry name" value="HTH_1"/>
    <property type="match status" value="1"/>
</dbReference>